<dbReference type="Proteomes" id="UP001417504">
    <property type="component" value="Unassembled WGS sequence"/>
</dbReference>
<accession>A0AAP0EN37</accession>
<protein>
    <submittedName>
        <fullName evidence="1">Uncharacterized protein</fullName>
    </submittedName>
</protein>
<comment type="caution">
    <text evidence="1">The sequence shown here is derived from an EMBL/GenBank/DDBJ whole genome shotgun (WGS) entry which is preliminary data.</text>
</comment>
<sequence>MGHVSRFKVTARESQRRHLACLERRKANSNHALCDATTAGTGNRVRFKQLSRHGSGVLAKQTPDPSSQLSLSPFLPSPSASSLHIQSSTGWPSLSYKHFSIVESHWRVISHHVGAPISGPVKHNTTGQISNLPAQTPDGLCKIKEFGFRELTR</sequence>
<gene>
    <name evidence="1" type="ORF">Sjap_022028</name>
</gene>
<dbReference type="EMBL" id="JBBNAE010000009">
    <property type="protein sequence ID" value="KAK9096531.1"/>
    <property type="molecule type" value="Genomic_DNA"/>
</dbReference>
<name>A0AAP0EN37_9MAGN</name>
<dbReference type="AlphaFoldDB" id="A0AAP0EN37"/>
<keyword evidence="2" id="KW-1185">Reference proteome</keyword>
<proteinExistence type="predicted"/>
<organism evidence="1 2">
    <name type="scientific">Stephania japonica</name>
    <dbReference type="NCBI Taxonomy" id="461633"/>
    <lineage>
        <taxon>Eukaryota</taxon>
        <taxon>Viridiplantae</taxon>
        <taxon>Streptophyta</taxon>
        <taxon>Embryophyta</taxon>
        <taxon>Tracheophyta</taxon>
        <taxon>Spermatophyta</taxon>
        <taxon>Magnoliopsida</taxon>
        <taxon>Ranunculales</taxon>
        <taxon>Menispermaceae</taxon>
        <taxon>Menispermoideae</taxon>
        <taxon>Cissampelideae</taxon>
        <taxon>Stephania</taxon>
    </lineage>
</organism>
<reference evidence="1 2" key="1">
    <citation type="submission" date="2024-01" db="EMBL/GenBank/DDBJ databases">
        <title>Genome assemblies of Stephania.</title>
        <authorList>
            <person name="Yang L."/>
        </authorList>
    </citation>
    <scope>NUCLEOTIDE SEQUENCE [LARGE SCALE GENOMIC DNA]</scope>
    <source>
        <strain evidence="1">QJT</strain>
        <tissue evidence="1">Leaf</tissue>
    </source>
</reference>
<evidence type="ECO:0000313" key="1">
    <source>
        <dbReference type="EMBL" id="KAK9096531.1"/>
    </source>
</evidence>
<evidence type="ECO:0000313" key="2">
    <source>
        <dbReference type="Proteomes" id="UP001417504"/>
    </source>
</evidence>